<feature type="transmembrane region" description="Helical" evidence="1">
    <location>
        <begin position="45"/>
        <end position="64"/>
    </location>
</feature>
<feature type="transmembrane region" description="Helical" evidence="1">
    <location>
        <begin position="76"/>
        <end position="96"/>
    </location>
</feature>
<evidence type="ECO:0000313" key="4">
    <source>
        <dbReference type="Proteomes" id="UP000315540"/>
    </source>
</evidence>
<keyword evidence="4" id="KW-1185">Reference proteome</keyword>
<protein>
    <recommendedName>
        <fullName evidence="2">VanZ-like domain-containing protein</fullName>
    </recommendedName>
</protein>
<dbReference type="OrthoDB" id="5472246at2"/>
<proteinExistence type="predicted"/>
<comment type="caution">
    <text evidence="3">The sequence shown here is derived from an EMBL/GenBank/DDBJ whole genome shotgun (WGS) entry which is preliminary data.</text>
</comment>
<dbReference type="EMBL" id="VFWZ01000003">
    <property type="protein sequence ID" value="TPN86041.1"/>
    <property type="molecule type" value="Genomic_DNA"/>
</dbReference>
<evidence type="ECO:0000256" key="1">
    <source>
        <dbReference type="SAM" id="Phobius"/>
    </source>
</evidence>
<dbReference type="InterPro" id="IPR006976">
    <property type="entry name" value="VanZ-like"/>
</dbReference>
<dbReference type="AlphaFoldDB" id="A0A504JHV5"/>
<keyword evidence="1" id="KW-0812">Transmembrane</keyword>
<gene>
    <name evidence="3" type="ORF">FHK87_12245</name>
</gene>
<evidence type="ECO:0000259" key="2">
    <source>
        <dbReference type="Pfam" id="PF04892"/>
    </source>
</evidence>
<name>A0A504JHV5_9FLAO</name>
<organism evidence="3 4">
    <name type="scientific">Aquimarina algicola</name>
    <dbReference type="NCBI Taxonomy" id="2589995"/>
    <lineage>
        <taxon>Bacteria</taxon>
        <taxon>Pseudomonadati</taxon>
        <taxon>Bacteroidota</taxon>
        <taxon>Flavobacteriia</taxon>
        <taxon>Flavobacteriales</taxon>
        <taxon>Flavobacteriaceae</taxon>
        <taxon>Aquimarina</taxon>
    </lineage>
</organism>
<evidence type="ECO:0000313" key="3">
    <source>
        <dbReference type="EMBL" id="TPN86041.1"/>
    </source>
</evidence>
<feature type="domain" description="VanZ-like" evidence="2">
    <location>
        <begin position="39"/>
        <end position="125"/>
    </location>
</feature>
<accession>A0A504JHV5</accession>
<dbReference type="NCBIfam" id="NF037970">
    <property type="entry name" value="vanZ_1"/>
    <property type="match status" value="1"/>
</dbReference>
<feature type="transmembrane region" description="Helical" evidence="1">
    <location>
        <begin position="108"/>
        <end position="125"/>
    </location>
</feature>
<dbReference type="PANTHER" id="PTHR28008:SF1">
    <property type="entry name" value="DOMAIN PROTEIN, PUTATIVE (AFU_ORTHOLOGUE AFUA_3G10980)-RELATED"/>
    <property type="match status" value="1"/>
</dbReference>
<dbReference type="PANTHER" id="PTHR28008">
    <property type="entry name" value="DOMAIN PROTEIN, PUTATIVE (AFU_ORTHOLOGUE AFUA_3G10980)-RELATED"/>
    <property type="match status" value="1"/>
</dbReference>
<dbReference type="Proteomes" id="UP000315540">
    <property type="component" value="Unassembled WGS sequence"/>
</dbReference>
<keyword evidence="1" id="KW-1133">Transmembrane helix</keyword>
<reference evidence="3 4" key="1">
    <citation type="submission" date="2019-06" db="EMBL/GenBank/DDBJ databases">
        <authorList>
            <person name="Meng X."/>
        </authorList>
    </citation>
    <scope>NUCLEOTIDE SEQUENCE [LARGE SCALE GENOMIC DNA]</scope>
    <source>
        <strain evidence="3 4">M625</strain>
    </source>
</reference>
<dbReference type="Pfam" id="PF04892">
    <property type="entry name" value="VanZ"/>
    <property type="match status" value="1"/>
</dbReference>
<sequence>MAIRKLLGHKTLFALVSLAMLIITWASLAKIASPVPIRVQGSDKIGHFIAYFGLTLIWFLFFFFSEKQNRNFRQSILISSIICILYGGLMEILQALITNYRSSDWYDMIANTSGTVFVVIICSLFKNKLIAFRKISN</sequence>
<keyword evidence="1" id="KW-0472">Membrane</keyword>